<dbReference type="GO" id="GO:0046464">
    <property type="term" value="P:acylglycerol catabolic process"/>
    <property type="evidence" value="ECO:0007669"/>
    <property type="project" value="TreeGrafter"/>
</dbReference>
<dbReference type="SUPFAM" id="SSF53474">
    <property type="entry name" value="alpha/beta-Hydrolases"/>
    <property type="match status" value="1"/>
</dbReference>
<reference evidence="2 3" key="1">
    <citation type="journal article" date="2018" name="IMA Fungus">
        <title>IMA Genome-F 9: Draft genome sequence of Annulohypoxylon stygium, Aspergillus mulundensis, Berkeleyomyces basicola (syn. Thielaviopsis basicola), Ceratocystis smalleyi, two Cercospora beticola strains, Coleophoma cylindrospora, Fusarium fracticaudum, Phialophora cf. hyalina, and Morchella septimelata.</title>
        <authorList>
            <person name="Wingfield B.D."/>
            <person name="Bills G.F."/>
            <person name="Dong Y."/>
            <person name="Huang W."/>
            <person name="Nel W.J."/>
            <person name="Swalarsk-Parry B.S."/>
            <person name="Vaghefi N."/>
            <person name="Wilken P.M."/>
            <person name="An Z."/>
            <person name="de Beer Z.W."/>
            <person name="De Vos L."/>
            <person name="Chen L."/>
            <person name="Duong T.A."/>
            <person name="Gao Y."/>
            <person name="Hammerbacher A."/>
            <person name="Kikkert J.R."/>
            <person name="Li Y."/>
            <person name="Li H."/>
            <person name="Li K."/>
            <person name="Li Q."/>
            <person name="Liu X."/>
            <person name="Ma X."/>
            <person name="Naidoo K."/>
            <person name="Pethybridge S.J."/>
            <person name="Sun J."/>
            <person name="Steenkamp E.T."/>
            <person name="van der Nest M.A."/>
            <person name="van Wyk S."/>
            <person name="Wingfield M.J."/>
            <person name="Xiong C."/>
            <person name="Yue Q."/>
            <person name="Zhang X."/>
        </authorList>
    </citation>
    <scope>NUCLEOTIDE SEQUENCE [LARGE SCALE GENOMIC DNA]</scope>
    <source>
        <strain evidence="2 3">BP6252</strain>
    </source>
</reference>
<organism evidence="2 3">
    <name type="scientific">Coleophoma cylindrospora</name>
    <dbReference type="NCBI Taxonomy" id="1849047"/>
    <lineage>
        <taxon>Eukaryota</taxon>
        <taxon>Fungi</taxon>
        <taxon>Dikarya</taxon>
        <taxon>Ascomycota</taxon>
        <taxon>Pezizomycotina</taxon>
        <taxon>Leotiomycetes</taxon>
        <taxon>Helotiales</taxon>
        <taxon>Dermateaceae</taxon>
        <taxon>Coleophoma</taxon>
    </lineage>
</organism>
<proteinExistence type="predicted"/>
<dbReference type="OrthoDB" id="2498029at2759"/>
<sequence>MPFVTANNKRLFYTINRPVETAKTILVFVHGLGSSSCFYQTLIPNLSPDNCAIALDTYGSGMSKLTDGGASEQSVASITKDVAGLLNALDVRERVVVVGHSMGGIIASSFAAAHPDAVQGVVLIGPVNPSAAMAEVFEKRIQVVQKDGLEALAETVPTSATGSASTALHHAFIRALILGTSPEGYASLCKVIATAAPPDYQSIKVPLLILAGENDKTAPLAGCQAILESYGAPESEKQLEILQGVGHWHCIENPDMVKVQLSRFLKTVTR</sequence>
<dbReference type="InterPro" id="IPR022742">
    <property type="entry name" value="Hydrolase_4"/>
</dbReference>
<comment type="caution">
    <text evidence="2">The sequence shown here is derived from an EMBL/GenBank/DDBJ whole genome shotgun (WGS) entry which is preliminary data.</text>
</comment>
<accession>A0A3D8S0H2</accession>
<evidence type="ECO:0000313" key="3">
    <source>
        <dbReference type="Proteomes" id="UP000256645"/>
    </source>
</evidence>
<dbReference type="Gene3D" id="3.40.50.1820">
    <property type="entry name" value="alpha/beta hydrolase"/>
    <property type="match status" value="1"/>
</dbReference>
<dbReference type="GO" id="GO:0047372">
    <property type="term" value="F:monoacylglycerol lipase activity"/>
    <property type="evidence" value="ECO:0007669"/>
    <property type="project" value="TreeGrafter"/>
</dbReference>
<dbReference type="InterPro" id="IPR029058">
    <property type="entry name" value="AB_hydrolase_fold"/>
</dbReference>
<dbReference type="STRING" id="1849047.A0A3D8S0H2"/>
<dbReference type="PRINTS" id="PR00111">
    <property type="entry name" value="ABHYDROLASE"/>
</dbReference>
<evidence type="ECO:0000313" key="2">
    <source>
        <dbReference type="EMBL" id="RDW79571.1"/>
    </source>
</evidence>
<dbReference type="Pfam" id="PF12146">
    <property type="entry name" value="Hydrolase_4"/>
    <property type="match status" value="1"/>
</dbReference>
<dbReference type="PANTHER" id="PTHR43798">
    <property type="entry name" value="MONOACYLGLYCEROL LIPASE"/>
    <property type="match status" value="1"/>
</dbReference>
<evidence type="ECO:0000259" key="1">
    <source>
        <dbReference type="Pfam" id="PF12146"/>
    </source>
</evidence>
<keyword evidence="3" id="KW-1185">Reference proteome</keyword>
<name>A0A3D8S0H2_9HELO</name>
<protein>
    <recommendedName>
        <fullName evidence="1">Serine aminopeptidase S33 domain-containing protein</fullName>
    </recommendedName>
</protein>
<gene>
    <name evidence="2" type="ORF">BP6252_04209</name>
</gene>
<dbReference type="Proteomes" id="UP000256645">
    <property type="component" value="Unassembled WGS sequence"/>
</dbReference>
<dbReference type="EMBL" id="PDLM01000004">
    <property type="protein sequence ID" value="RDW79571.1"/>
    <property type="molecule type" value="Genomic_DNA"/>
</dbReference>
<dbReference type="GO" id="GO:0016020">
    <property type="term" value="C:membrane"/>
    <property type="evidence" value="ECO:0007669"/>
    <property type="project" value="TreeGrafter"/>
</dbReference>
<dbReference type="InterPro" id="IPR050266">
    <property type="entry name" value="AB_hydrolase_sf"/>
</dbReference>
<dbReference type="AlphaFoldDB" id="A0A3D8S0H2"/>
<feature type="domain" description="Serine aminopeptidase S33" evidence="1">
    <location>
        <begin position="22"/>
        <end position="249"/>
    </location>
</feature>
<dbReference type="PANTHER" id="PTHR43798:SF5">
    <property type="entry name" value="MONOACYLGLYCEROL LIPASE ABHD6"/>
    <property type="match status" value="1"/>
</dbReference>
<dbReference type="InterPro" id="IPR000073">
    <property type="entry name" value="AB_hydrolase_1"/>
</dbReference>